<evidence type="ECO:0000313" key="2">
    <source>
        <dbReference type="EMBL" id="KAJ8783173.1"/>
    </source>
</evidence>
<feature type="region of interest" description="Disordered" evidence="1">
    <location>
        <begin position="194"/>
        <end position="219"/>
    </location>
</feature>
<dbReference type="PANTHER" id="PTHR17469:SF14">
    <property type="entry name" value="PROTEIN ITPRID1"/>
    <property type="match status" value="1"/>
</dbReference>
<accession>A0AB34GV10</accession>
<sequence length="246" mass="26949">MTIYKECSGRCHGDRANSCQADSSGFLEEPPPLQIPCLSSYQSPAENGYRKPRNQSHSLQSSQDCQQESQESDSKSIVRTSFSSQDWSVLEEKASTSVVEKESQSEAMDGPAELLTQDLALGKTTAGGEPPKKNSHRWQHLPVPQTEYEAIVGTVTSKYDCPLGLTVMHITEVKDGFLRPERAGAVYVQSHHCESQRSPGIDRAQDKSFHVDSEAPTGTEGGKLCPVINNALLMQKKCPTARPQAQ</sequence>
<evidence type="ECO:0000313" key="3">
    <source>
        <dbReference type="Proteomes" id="UP001159641"/>
    </source>
</evidence>
<feature type="region of interest" description="Disordered" evidence="1">
    <location>
        <begin position="11"/>
        <end position="79"/>
    </location>
</feature>
<protein>
    <submittedName>
        <fullName evidence="2">Uncharacterized protein</fullName>
    </submittedName>
</protein>
<organism evidence="2 3">
    <name type="scientific">Eschrichtius robustus</name>
    <name type="common">California gray whale</name>
    <name type="synonym">Eschrichtius gibbosus</name>
    <dbReference type="NCBI Taxonomy" id="9764"/>
    <lineage>
        <taxon>Eukaryota</taxon>
        <taxon>Metazoa</taxon>
        <taxon>Chordata</taxon>
        <taxon>Craniata</taxon>
        <taxon>Vertebrata</taxon>
        <taxon>Euteleostomi</taxon>
        <taxon>Mammalia</taxon>
        <taxon>Eutheria</taxon>
        <taxon>Laurasiatheria</taxon>
        <taxon>Artiodactyla</taxon>
        <taxon>Whippomorpha</taxon>
        <taxon>Cetacea</taxon>
        <taxon>Mysticeti</taxon>
        <taxon>Eschrichtiidae</taxon>
        <taxon>Eschrichtius</taxon>
    </lineage>
</organism>
<proteinExistence type="predicted"/>
<evidence type="ECO:0000256" key="1">
    <source>
        <dbReference type="SAM" id="MobiDB-lite"/>
    </source>
</evidence>
<comment type="caution">
    <text evidence="2">The sequence shown here is derived from an EMBL/GenBank/DDBJ whole genome shotgun (WGS) entry which is preliminary data.</text>
</comment>
<reference evidence="2 3" key="1">
    <citation type="submission" date="2022-11" db="EMBL/GenBank/DDBJ databases">
        <title>Whole genome sequence of Eschrichtius robustus ER-17-0199.</title>
        <authorList>
            <person name="Bruniche-Olsen A."/>
            <person name="Black A.N."/>
            <person name="Fields C.J."/>
            <person name="Walden K."/>
            <person name="Dewoody J.A."/>
        </authorList>
    </citation>
    <scope>NUCLEOTIDE SEQUENCE [LARGE SCALE GENOMIC DNA]</scope>
    <source>
        <strain evidence="2">ER-17-0199</strain>
        <tissue evidence="2">Blubber</tissue>
    </source>
</reference>
<dbReference type="Proteomes" id="UP001159641">
    <property type="component" value="Unassembled WGS sequence"/>
</dbReference>
<feature type="compositionally biased region" description="Basic and acidic residues" evidence="1">
    <location>
        <begin position="203"/>
        <end position="213"/>
    </location>
</feature>
<dbReference type="AlphaFoldDB" id="A0AB34GV10"/>
<gene>
    <name evidence="2" type="ORF">J1605_009781</name>
</gene>
<feature type="compositionally biased region" description="Low complexity" evidence="1">
    <location>
        <begin position="58"/>
        <end position="69"/>
    </location>
</feature>
<keyword evidence="3" id="KW-1185">Reference proteome</keyword>
<dbReference type="InterPro" id="IPR043444">
    <property type="entry name" value="TESPA1-like"/>
</dbReference>
<name>A0AB34GV10_ESCRO</name>
<dbReference type="EMBL" id="JAIQCJ010002089">
    <property type="protein sequence ID" value="KAJ8783173.1"/>
    <property type="molecule type" value="Genomic_DNA"/>
</dbReference>
<dbReference type="PANTHER" id="PTHR17469">
    <property type="entry name" value="SPERM SPECIFIC ANTIGEN 2-RELATED"/>
    <property type="match status" value="1"/>
</dbReference>